<dbReference type="Pfam" id="PF12641">
    <property type="entry name" value="Flavodoxin_3"/>
    <property type="match status" value="1"/>
</dbReference>
<sequence>MEKWCVIYSSVTGNTKMVAEAMAEEAGADIFALKDAPADLSGYEVVALGYWLRLGAPDAQMLAFLPKVTGKAVLFFETHGTEPGSEHAVTAFARAGYALGEGCRIVGTFGCQGKINPALIEKRMKETGVADDDPHAGKKAQERWKRAAQHPNEEDLENARAFIRDMKKKQEMRKAYLAAKATGKGRPH</sequence>
<feature type="region of interest" description="Disordered" evidence="1">
    <location>
        <begin position="126"/>
        <end position="158"/>
    </location>
</feature>
<dbReference type="Gene3D" id="3.40.50.360">
    <property type="match status" value="1"/>
</dbReference>
<evidence type="ECO:0000256" key="1">
    <source>
        <dbReference type="SAM" id="MobiDB-lite"/>
    </source>
</evidence>
<keyword evidence="4" id="KW-1185">Reference proteome</keyword>
<protein>
    <submittedName>
        <fullName evidence="3">Flavodoxin family protein</fullName>
    </submittedName>
</protein>
<comment type="caution">
    <text evidence="3">The sequence shown here is derived from an EMBL/GenBank/DDBJ whole genome shotgun (WGS) entry which is preliminary data.</text>
</comment>
<dbReference type="RefSeq" id="WP_368847155.1">
    <property type="nucleotide sequence ID" value="NZ_CP194411.1"/>
</dbReference>
<dbReference type="EMBL" id="JARVLH010000004">
    <property type="protein sequence ID" value="MEX5285419.1"/>
    <property type="molecule type" value="Genomic_DNA"/>
</dbReference>
<dbReference type="InterPro" id="IPR029039">
    <property type="entry name" value="Flavoprotein-like_sf"/>
</dbReference>
<dbReference type="Proteomes" id="UP001559623">
    <property type="component" value="Unassembled WGS sequence"/>
</dbReference>
<dbReference type="PANTHER" id="PTHR38030">
    <property type="entry name" value="PROTOPORPHYRINOGEN IX DEHYDROGENASE [MENAQUINONE]"/>
    <property type="match status" value="1"/>
</dbReference>
<gene>
    <name evidence="3" type="ORF">QCO44_07185</name>
</gene>
<dbReference type="SUPFAM" id="SSF52218">
    <property type="entry name" value="Flavoproteins"/>
    <property type="match status" value="1"/>
</dbReference>
<reference evidence="3 4" key="1">
    <citation type="submission" date="2023-04" db="EMBL/GenBank/DDBJ databases">
        <title>Genome Sequence of Selenomonas sputigena ATCC 33150.</title>
        <authorList>
            <person name="Miller D.P."/>
            <person name="Anvari S."/>
            <person name="Polson S.W."/>
            <person name="Macdonald M."/>
            <person name="Mcdowell J.V."/>
        </authorList>
    </citation>
    <scope>NUCLEOTIDE SEQUENCE [LARGE SCALE GENOMIC DNA]</scope>
    <source>
        <strain evidence="3 4">ATCC 33150</strain>
    </source>
</reference>
<accession>A0ABV3X5F0</accession>
<name>A0ABV3X5F0_9FIRM</name>
<dbReference type="InterPro" id="IPR008254">
    <property type="entry name" value="Flavodoxin/NO_synth"/>
</dbReference>
<evidence type="ECO:0000313" key="3">
    <source>
        <dbReference type="EMBL" id="MEX5285419.1"/>
    </source>
</evidence>
<proteinExistence type="predicted"/>
<feature type="compositionally biased region" description="Basic and acidic residues" evidence="1">
    <location>
        <begin position="126"/>
        <end position="145"/>
    </location>
</feature>
<evidence type="ECO:0000313" key="4">
    <source>
        <dbReference type="Proteomes" id="UP001559623"/>
    </source>
</evidence>
<organism evidence="3 4">
    <name type="scientific">Selenomonas sputigena</name>
    <dbReference type="NCBI Taxonomy" id="69823"/>
    <lineage>
        <taxon>Bacteria</taxon>
        <taxon>Bacillati</taxon>
        <taxon>Bacillota</taxon>
        <taxon>Negativicutes</taxon>
        <taxon>Selenomonadales</taxon>
        <taxon>Selenomonadaceae</taxon>
        <taxon>Selenomonas</taxon>
    </lineage>
</organism>
<evidence type="ECO:0000259" key="2">
    <source>
        <dbReference type="Pfam" id="PF12641"/>
    </source>
</evidence>
<dbReference type="InterPro" id="IPR052200">
    <property type="entry name" value="Protoporphyrinogen_IX_DH"/>
</dbReference>
<dbReference type="PANTHER" id="PTHR38030:SF2">
    <property type="entry name" value="PROTOPORPHYRINOGEN IX DEHYDROGENASE [QUINONE]"/>
    <property type="match status" value="1"/>
</dbReference>
<feature type="domain" description="Flavodoxin-like" evidence="2">
    <location>
        <begin position="6"/>
        <end position="163"/>
    </location>
</feature>